<evidence type="ECO:0000313" key="2">
    <source>
        <dbReference type="Proteomes" id="UP000681414"/>
    </source>
</evidence>
<reference evidence="1 2" key="1">
    <citation type="submission" date="2021-05" db="EMBL/GenBank/DDBJ databases">
        <title>Novel Bacillus species.</title>
        <authorList>
            <person name="Liu G."/>
        </authorList>
    </citation>
    <scope>NUCLEOTIDE SEQUENCE [LARGE SCALE GENOMIC DNA]</scope>
    <source>
        <strain evidence="2">FJAT-49780</strain>
    </source>
</reference>
<protein>
    <submittedName>
        <fullName evidence="1">Uncharacterized protein</fullName>
    </submittedName>
</protein>
<dbReference type="RefSeq" id="WP_213126120.1">
    <property type="nucleotide sequence ID" value="NZ_JAGYPG010000003.1"/>
</dbReference>
<dbReference type="Proteomes" id="UP000681414">
    <property type="component" value="Unassembled WGS sequence"/>
</dbReference>
<accession>A0A942TFV4</accession>
<comment type="caution">
    <text evidence="1">The sequence shown here is derived from an EMBL/GenBank/DDBJ whole genome shotgun (WGS) entry which is preliminary data.</text>
</comment>
<keyword evidence="2" id="KW-1185">Reference proteome</keyword>
<sequence>MIERGEQTLYSFTDGFARFIKNASSNATPAMPVATTKASLIPLVAFLLCHYRALSWKQSFVVAN</sequence>
<name>A0A942TFV4_9BACI</name>
<gene>
    <name evidence="1" type="ORF">KHA97_17835</name>
</gene>
<evidence type="ECO:0000313" key="1">
    <source>
        <dbReference type="EMBL" id="MBS4196913.1"/>
    </source>
</evidence>
<dbReference type="AlphaFoldDB" id="A0A942TFV4"/>
<dbReference type="EMBL" id="JAGYPG010000003">
    <property type="protein sequence ID" value="MBS4196913.1"/>
    <property type="molecule type" value="Genomic_DNA"/>
</dbReference>
<proteinExistence type="predicted"/>
<organism evidence="1 2">
    <name type="scientific">Lederbergia citri</name>
    <dbReference type="NCBI Taxonomy" id="2833580"/>
    <lineage>
        <taxon>Bacteria</taxon>
        <taxon>Bacillati</taxon>
        <taxon>Bacillota</taxon>
        <taxon>Bacilli</taxon>
        <taxon>Bacillales</taxon>
        <taxon>Bacillaceae</taxon>
        <taxon>Lederbergia</taxon>
    </lineage>
</organism>